<evidence type="ECO:0000259" key="7">
    <source>
        <dbReference type="SMART" id="SM00644"/>
    </source>
</evidence>
<feature type="compositionally biased region" description="Basic and acidic residues" evidence="5">
    <location>
        <begin position="1"/>
        <end position="17"/>
    </location>
</feature>
<sequence>MRKDEKADIELDRDYEAIRQIPPALDEGSERKKSPSASSSFARGRTGSIMVGGARGNRGEGAGANRRGKGEASYRDKGAKRRSRGRRAKMKEAVYRQSEEDVLLISKATGCCKSRGGLVFALLLAFVLGAGAGLGGGYYLWGWERPYMVDLKAVEVPGWVTQDFIRKNIFSRPDVSRKRVNNIVIHYVANPGSTARKNRDYFDSLADQDPQSGKASASSHFIVGLEGEVIQCVPITEIAYANAPRNEDTVSIEVCHPDDTGKFNDATYKSLVNLTAWLCRELKLAPKDVIRHYDVNGKECPRYFVKNQDAWKQFLKDVKDAMP</sequence>
<keyword evidence="3" id="KW-0378">Hydrolase</keyword>
<keyword evidence="6" id="KW-0812">Transmembrane</keyword>
<keyword evidence="6" id="KW-1133">Transmembrane helix</keyword>
<dbReference type="GO" id="GO:0008745">
    <property type="term" value="F:N-acetylmuramoyl-L-alanine amidase activity"/>
    <property type="evidence" value="ECO:0007669"/>
    <property type="project" value="UniProtKB-EC"/>
</dbReference>
<accession>A0A7X2NJS2</accession>
<evidence type="ECO:0000256" key="2">
    <source>
        <dbReference type="ARBA" id="ARBA00011901"/>
    </source>
</evidence>
<dbReference type="SMART" id="SM00644">
    <property type="entry name" value="Ami_2"/>
    <property type="match status" value="1"/>
</dbReference>
<dbReference type="EMBL" id="VUMD01000002">
    <property type="protein sequence ID" value="MSS35623.1"/>
    <property type="molecule type" value="Genomic_DNA"/>
</dbReference>
<feature type="compositionally biased region" description="Basic residues" evidence="5">
    <location>
        <begin position="78"/>
        <end position="89"/>
    </location>
</feature>
<dbReference type="Proteomes" id="UP000429958">
    <property type="component" value="Unassembled WGS sequence"/>
</dbReference>
<dbReference type="CDD" id="cd06583">
    <property type="entry name" value="PGRP"/>
    <property type="match status" value="1"/>
</dbReference>
<dbReference type="Pfam" id="PF01510">
    <property type="entry name" value="Amidase_2"/>
    <property type="match status" value="1"/>
</dbReference>
<dbReference type="SUPFAM" id="SSF55846">
    <property type="entry name" value="N-acetylmuramoyl-L-alanine amidase-like"/>
    <property type="match status" value="1"/>
</dbReference>
<dbReference type="GO" id="GO:0009254">
    <property type="term" value="P:peptidoglycan turnover"/>
    <property type="evidence" value="ECO:0007669"/>
    <property type="project" value="TreeGrafter"/>
</dbReference>
<dbReference type="AlphaFoldDB" id="A0A7X2NJS2"/>
<dbReference type="InterPro" id="IPR051206">
    <property type="entry name" value="NAMLAA_amidase_2"/>
</dbReference>
<comment type="caution">
    <text evidence="8">The sequence shown here is derived from an EMBL/GenBank/DDBJ whole genome shotgun (WGS) entry which is preliminary data.</text>
</comment>
<protein>
    <recommendedName>
        <fullName evidence="2">N-acetylmuramoyl-L-alanine amidase</fullName>
        <ecNumber evidence="2">3.5.1.28</ecNumber>
    </recommendedName>
</protein>
<feature type="compositionally biased region" description="Basic and acidic residues" evidence="5">
    <location>
        <begin position="68"/>
        <end position="77"/>
    </location>
</feature>
<dbReference type="InterPro" id="IPR002502">
    <property type="entry name" value="Amidase_domain"/>
</dbReference>
<keyword evidence="4" id="KW-0961">Cell wall biogenesis/degradation</keyword>
<dbReference type="GO" id="GO:0071555">
    <property type="term" value="P:cell wall organization"/>
    <property type="evidence" value="ECO:0007669"/>
    <property type="project" value="UniProtKB-KW"/>
</dbReference>
<evidence type="ECO:0000313" key="8">
    <source>
        <dbReference type="EMBL" id="MSS35623.1"/>
    </source>
</evidence>
<feature type="domain" description="N-acetylmuramoyl-L-alanine amidase" evidence="7">
    <location>
        <begin position="170"/>
        <end position="303"/>
    </location>
</feature>
<gene>
    <name evidence="8" type="ORF">FYJ39_03275</name>
</gene>
<dbReference type="InterPro" id="IPR036505">
    <property type="entry name" value="Amidase/PGRP_sf"/>
</dbReference>
<reference evidence="8 9" key="1">
    <citation type="submission" date="2019-08" db="EMBL/GenBank/DDBJ databases">
        <title>In-depth cultivation of the pig gut microbiome towards novel bacterial diversity and tailored functional studies.</title>
        <authorList>
            <person name="Wylensek D."/>
            <person name="Hitch T.C.A."/>
            <person name="Clavel T."/>
        </authorList>
    </citation>
    <scope>NUCLEOTIDE SEQUENCE [LARGE SCALE GENOMIC DNA]</scope>
    <source>
        <strain evidence="8 9">WCA-389-WT-23D1</strain>
    </source>
</reference>
<dbReference type="Gene3D" id="3.40.80.10">
    <property type="entry name" value="Peptidoglycan recognition protein-like"/>
    <property type="match status" value="1"/>
</dbReference>
<evidence type="ECO:0000313" key="9">
    <source>
        <dbReference type="Proteomes" id="UP000429958"/>
    </source>
</evidence>
<evidence type="ECO:0000256" key="1">
    <source>
        <dbReference type="ARBA" id="ARBA00001561"/>
    </source>
</evidence>
<name>A0A7X2NJS2_9CLOT</name>
<proteinExistence type="predicted"/>
<evidence type="ECO:0000256" key="4">
    <source>
        <dbReference type="ARBA" id="ARBA00023316"/>
    </source>
</evidence>
<dbReference type="GO" id="GO:0009253">
    <property type="term" value="P:peptidoglycan catabolic process"/>
    <property type="evidence" value="ECO:0007669"/>
    <property type="project" value="InterPro"/>
</dbReference>
<evidence type="ECO:0000256" key="3">
    <source>
        <dbReference type="ARBA" id="ARBA00022801"/>
    </source>
</evidence>
<keyword evidence="6" id="KW-0472">Membrane</keyword>
<evidence type="ECO:0000256" key="5">
    <source>
        <dbReference type="SAM" id="MobiDB-lite"/>
    </source>
</evidence>
<feature type="compositionally biased region" description="Gly residues" evidence="5">
    <location>
        <begin position="53"/>
        <end position="62"/>
    </location>
</feature>
<feature type="transmembrane region" description="Helical" evidence="6">
    <location>
        <begin position="117"/>
        <end position="141"/>
    </location>
</feature>
<evidence type="ECO:0000256" key="6">
    <source>
        <dbReference type="SAM" id="Phobius"/>
    </source>
</evidence>
<dbReference type="EC" id="3.5.1.28" evidence="2"/>
<dbReference type="PANTHER" id="PTHR30417:SF1">
    <property type="entry name" value="N-ACETYLMURAMOYL-L-ALANINE AMIDASE AMID"/>
    <property type="match status" value="1"/>
</dbReference>
<feature type="region of interest" description="Disordered" evidence="5">
    <location>
        <begin position="1"/>
        <end position="91"/>
    </location>
</feature>
<dbReference type="PANTHER" id="PTHR30417">
    <property type="entry name" value="N-ACETYLMURAMOYL-L-ALANINE AMIDASE AMID"/>
    <property type="match status" value="1"/>
</dbReference>
<comment type="catalytic activity">
    <reaction evidence="1">
        <text>Hydrolyzes the link between N-acetylmuramoyl residues and L-amino acid residues in certain cell-wall glycopeptides.</text>
        <dbReference type="EC" id="3.5.1.28"/>
    </reaction>
</comment>
<keyword evidence="9" id="KW-1185">Reference proteome</keyword>
<dbReference type="RefSeq" id="WP_154471021.1">
    <property type="nucleotide sequence ID" value="NZ_DBEWUL010000160.1"/>
</dbReference>
<organism evidence="8 9">
    <name type="scientific">Clostridium porci</name>
    <dbReference type="NCBI Taxonomy" id="2605778"/>
    <lineage>
        <taxon>Bacteria</taxon>
        <taxon>Bacillati</taxon>
        <taxon>Bacillota</taxon>
        <taxon>Clostridia</taxon>
        <taxon>Eubacteriales</taxon>
        <taxon>Clostridiaceae</taxon>
        <taxon>Clostridium</taxon>
    </lineage>
</organism>